<protein>
    <submittedName>
        <fullName evidence="1">YhcH/YjgK/YiaL family protein</fullName>
    </submittedName>
</protein>
<reference evidence="1" key="1">
    <citation type="submission" date="2024-07" db="EMBL/GenBank/DDBJ databases">
        <title>Complete genome sequence of Prevotella sp. YM-2024 GTC17254.</title>
        <authorList>
            <person name="Hayashi M."/>
            <person name="Muto Y."/>
            <person name="Tanaka K."/>
            <person name="Niwa H."/>
        </authorList>
    </citation>
    <scope>NUCLEOTIDE SEQUENCE</scope>
    <source>
        <strain evidence="1">GTC17254</strain>
    </source>
</reference>
<dbReference type="PANTHER" id="PTHR34986">
    <property type="entry name" value="EVOLVED BETA-GALACTOSIDASE SUBUNIT BETA"/>
    <property type="match status" value="1"/>
</dbReference>
<dbReference type="AlphaFoldDB" id="A0AB33IUC9"/>
<accession>A0AB33IUC9</accession>
<dbReference type="PANTHER" id="PTHR34986:SF1">
    <property type="entry name" value="PROTEIN YIAL"/>
    <property type="match status" value="1"/>
</dbReference>
<dbReference type="NCBIfam" id="TIGR00022">
    <property type="entry name" value="YhcH/YjgK/YiaL family protein"/>
    <property type="match status" value="1"/>
</dbReference>
<name>A0AB33IUC9_9BACT</name>
<evidence type="ECO:0000313" key="1">
    <source>
        <dbReference type="EMBL" id="BFO73198.1"/>
    </source>
</evidence>
<dbReference type="Gene3D" id="2.60.120.370">
    <property type="entry name" value="YhcH/YjgK/YiaL"/>
    <property type="match status" value="1"/>
</dbReference>
<proteinExistence type="predicted"/>
<dbReference type="GO" id="GO:0005829">
    <property type="term" value="C:cytosol"/>
    <property type="evidence" value="ECO:0007669"/>
    <property type="project" value="TreeGrafter"/>
</dbReference>
<gene>
    <name evidence="1" type="ORF">GTC17254_07950</name>
</gene>
<dbReference type="EMBL" id="AP035786">
    <property type="protein sequence ID" value="BFO73198.1"/>
    <property type="molecule type" value="Genomic_DNA"/>
</dbReference>
<dbReference type="InterPro" id="IPR037012">
    <property type="entry name" value="NanQ/TabA/YiaL_sf"/>
</dbReference>
<dbReference type="SUPFAM" id="SSF51197">
    <property type="entry name" value="Clavaminate synthase-like"/>
    <property type="match status" value="1"/>
</dbReference>
<sequence length="149" mass="16845">MIIDKLENLKMYAALNPRIALVCKYIATHSLVDLPVGRHFIDGEDVYVNIDLVQGKRREEAVLEYHHRMMDIAIPLTAEEEYGYAPVAELPDAEFDTQRDFAKVEEGVCQTYLTCKLGNMVICLPQDGHAPGICKSPELKKAIFKVAMY</sequence>
<dbReference type="Pfam" id="PF04074">
    <property type="entry name" value="DUF386"/>
    <property type="match status" value="1"/>
</dbReference>
<organism evidence="1">
    <name type="scientific">Prevotella sp. GTC17254</name>
    <dbReference type="NCBI Taxonomy" id="3236794"/>
    <lineage>
        <taxon>Bacteria</taxon>
        <taxon>Pseudomonadati</taxon>
        <taxon>Bacteroidota</taxon>
        <taxon>Bacteroidia</taxon>
        <taxon>Bacteroidales</taxon>
        <taxon>Prevotellaceae</taxon>
        <taxon>Prevotella</taxon>
    </lineage>
</organism>
<dbReference type="InterPro" id="IPR004375">
    <property type="entry name" value="NanQ/TabA/YiaL"/>
</dbReference>